<protein>
    <submittedName>
        <fullName evidence="1">Uncharacterized protein</fullName>
    </submittedName>
</protein>
<dbReference type="EMBL" id="UYWW01000072">
    <property type="protein sequence ID" value="VDM07135.1"/>
    <property type="molecule type" value="Genomic_DNA"/>
</dbReference>
<evidence type="ECO:0000313" key="1">
    <source>
        <dbReference type="EMBL" id="VDM07135.1"/>
    </source>
</evidence>
<dbReference type="AlphaFoldDB" id="A0A3P7FCF2"/>
<evidence type="ECO:0000313" key="2">
    <source>
        <dbReference type="Proteomes" id="UP000270924"/>
    </source>
</evidence>
<dbReference type="OrthoDB" id="1577640at2759"/>
<name>A0A3P7FCF2_WUCBA</name>
<organism evidence="1 2">
    <name type="scientific">Wuchereria bancrofti</name>
    <dbReference type="NCBI Taxonomy" id="6293"/>
    <lineage>
        <taxon>Eukaryota</taxon>
        <taxon>Metazoa</taxon>
        <taxon>Ecdysozoa</taxon>
        <taxon>Nematoda</taxon>
        <taxon>Chromadorea</taxon>
        <taxon>Rhabditida</taxon>
        <taxon>Spirurina</taxon>
        <taxon>Spiruromorpha</taxon>
        <taxon>Filarioidea</taxon>
        <taxon>Onchocercidae</taxon>
        <taxon>Wuchereria</taxon>
    </lineage>
</organism>
<accession>A0A3P7FCF2</accession>
<sequence length="168" mass="19497">MVATKVPHSGGLVILSPLVQSPEHNVVLISRNVDVEYNRILHVAGGEHTGIVINKLINGKPNLKCDVSLSFSVWLRNGDMKKQENRCFRFRFFEDTENTDKHAVAQQFFRDLVSIFPRDYVTFLKRVLKLMQNNYGSLREIEIDMQFAKENETYQMPDPKQYGKFYTP</sequence>
<reference evidence="1 2" key="1">
    <citation type="submission" date="2018-11" db="EMBL/GenBank/DDBJ databases">
        <authorList>
            <consortium name="Pathogen Informatics"/>
        </authorList>
    </citation>
    <scope>NUCLEOTIDE SEQUENCE [LARGE SCALE GENOMIC DNA]</scope>
</reference>
<gene>
    <name evidence="1" type="ORF">WBA_LOCUS521</name>
</gene>
<dbReference type="InParanoid" id="A0A3P7FCF2"/>
<proteinExistence type="predicted"/>
<dbReference type="PANTHER" id="PTHR47705">
    <property type="entry name" value="AGAP000321-PA"/>
    <property type="match status" value="1"/>
</dbReference>
<dbReference type="PANTHER" id="PTHR47705:SF1">
    <property type="entry name" value="PNP_UDP_1 DOMAIN-CONTAINING PROTEIN"/>
    <property type="match status" value="1"/>
</dbReference>
<dbReference type="Proteomes" id="UP000270924">
    <property type="component" value="Unassembled WGS sequence"/>
</dbReference>
<keyword evidence="2" id="KW-1185">Reference proteome</keyword>